<dbReference type="InterPro" id="IPR013162">
    <property type="entry name" value="CD80_C2-set"/>
</dbReference>
<dbReference type="CDD" id="cd00063">
    <property type="entry name" value="FN3"/>
    <property type="match status" value="1"/>
</dbReference>
<name>A0AAW0X6X0_CHEQU</name>
<feature type="region of interest" description="Disordered" evidence="4">
    <location>
        <begin position="428"/>
        <end position="447"/>
    </location>
</feature>
<reference evidence="8 9" key="1">
    <citation type="journal article" date="2024" name="BMC Genomics">
        <title>Genome assembly of redclaw crayfish (Cherax quadricarinatus) provides insights into its immune adaptation and hypoxia tolerance.</title>
        <authorList>
            <person name="Liu Z."/>
            <person name="Zheng J."/>
            <person name="Li H."/>
            <person name="Fang K."/>
            <person name="Wang S."/>
            <person name="He J."/>
            <person name="Zhou D."/>
            <person name="Weng S."/>
            <person name="Chi M."/>
            <person name="Gu Z."/>
            <person name="He J."/>
            <person name="Li F."/>
            <person name="Wang M."/>
        </authorList>
    </citation>
    <scope>NUCLEOTIDE SEQUENCE [LARGE SCALE GENOMIC DNA]</scope>
    <source>
        <strain evidence="8">ZL_2023a</strain>
    </source>
</reference>
<feature type="domain" description="Ig-like" evidence="6">
    <location>
        <begin position="99"/>
        <end position="189"/>
    </location>
</feature>
<evidence type="ECO:0000256" key="5">
    <source>
        <dbReference type="SAM" id="Phobius"/>
    </source>
</evidence>
<dbReference type="InterPro" id="IPR003961">
    <property type="entry name" value="FN3_dom"/>
</dbReference>
<dbReference type="PANTHER" id="PTHR23278">
    <property type="entry name" value="SIDESTEP PROTEIN"/>
    <property type="match status" value="1"/>
</dbReference>
<feature type="domain" description="Ig-like" evidence="6">
    <location>
        <begin position="2"/>
        <end position="94"/>
    </location>
</feature>
<feature type="compositionally biased region" description="Basic and acidic residues" evidence="4">
    <location>
        <begin position="589"/>
        <end position="666"/>
    </location>
</feature>
<keyword evidence="5" id="KW-0812">Transmembrane</keyword>
<evidence type="ECO:0000256" key="4">
    <source>
        <dbReference type="SAM" id="MobiDB-lite"/>
    </source>
</evidence>
<dbReference type="InterPro" id="IPR007110">
    <property type="entry name" value="Ig-like_dom"/>
</dbReference>
<dbReference type="PROSITE" id="PS50835">
    <property type="entry name" value="IG_LIKE"/>
    <property type="match status" value="3"/>
</dbReference>
<feature type="transmembrane region" description="Helical" evidence="5">
    <location>
        <begin position="401"/>
        <end position="422"/>
    </location>
</feature>
<dbReference type="SMART" id="SM00408">
    <property type="entry name" value="IGc2"/>
    <property type="match status" value="1"/>
</dbReference>
<sequence length="680" mass="76174">MPTSVVISNPGPVREGQEVRLVCSSTGSRPSAALSWTVRGVTRPAQKENLVYGEVTSSTLVTNLTRQDHNTQVTCRAANPAVPDSPLANSTTLIVHYPPTVSASLGRSLNPEFLKEGVDVYFTCTVAANPPASSITWYHEGTAQVQNVTMGVILSGESLVLQKVGRRQAGQYTCAATNTITTTTSSPVTLRIKYKPVCQTSPTTYFIYDKPINVTCSVSSFPPVRSILWQWNSSNEVISTEVTNEDEQQRTWSQLSVEPIQTKEDRTLTCWAVNEMGKQTTPCGFAVKVAQMPLPLSSCRLANITASSLSLTCQRPDVAAAGTTLYRAEVYFENRTLFANVTSHRPNFNVSRLDAGTSYQIKVYVTHGPVTSQPVVVSAYTSRPSRTTQDTRGGSSSVGKVLAGLLLAVLLLVGGVWTRHYCRKRNTRRKHDPRLPSDESNPDVVPNTVEDTFDLLTPEATKSEVPILTPVYDAIARQSLASAEVYPDVRLKPKDSEEYQGARLQHRDLEDFPKVREMSEDSEIYPGVRLPYSDPEDDSEMGLRGRSPEDYLGVRFQHQAPSEEYPGRRLQHQDPSEEYSGRRLQHKHPSQEYLERRSHTDSLDEYPERRHHQDPSEEYLGRRLHQDLSEEYSGRRLPHKDPSEDPVRRLQHEDTEEYERPRPDFHCQVDQLMQSAETIV</sequence>
<dbReference type="InterPro" id="IPR003599">
    <property type="entry name" value="Ig_sub"/>
</dbReference>
<keyword evidence="3" id="KW-1015">Disulfide bond</keyword>
<feature type="domain" description="Fibronectin type-III" evidence="7">
    <location>
        <begin position="295"/>
        <end position="385"/>
    </location>
</feature>
<dbReference type="EMBL" id="JARKIK010000048">
    <property type="protein sequence ID" value="KAK8735158.1"/>
    <property type="molecule type" value="Genomic_DNA"/>
</dbReference>
<evidence type="ECO:0000259" key="7">
    <source>
        <dbReference type="PROSITE" id="PS50853"/>
    </source>
</evidence>
<evidence type="ECO:0000256" key="2">
    <source>
        <dbReference type="ARBA" id="ARBA00023136"/>
    </source>
</evidence>
<dbReference type="PROSITE" id="PS50853">
    <property type="entry name" value="FN3"/>
    <property type="match status" value="1"/>
</dbReference>
<evidence type="ECO:0000259" key="6">
    <source>
        <dbReference type="PROSITE" id="PS50835"/>
    </source>
</evidence>
<protein>
    <recommendedName>
        <fullName evidence="10">Nephrin</fullName>
    </recommendedName>
</protein>
<dbReference type="SUPFAM" id="SSF49265">
    <property type="entry name" value="Fibronectin type III"/>
    <property type="match status" value="1"/>
</dbReference>
<dbReference type="Pfam" id="PF13927">
    <property type="entry name" value="Ig_3"/>
    <property type="match status" value="1"/>
</dbReference>
<keyword evidence="2 5" id="KW-0472">Membrane</keyword>
<dbReference type="Gene3D" id="2.60.40.10">
    <property type="entry name" value="Immunoglobulins"/>
    <property type="match status" value="4"/>
</dbReference>
<dbReference type="InterPro" id="IPR036179">
    <property type="entry name" value="Ig-like_dom_sf"/>
</dbReference>
<keyword evidence="5" id="KW-1133">Transmembrane helix</keyword>
<dbReference type="Proteomes" id="UP001445076">
    <property type="component" value="Unassembled WGS sequence"/>
</dbReference>
<comment type="subcellular location">
    <subcellularLocation>
        <location evidence="1">Membrane</location>
        <topology evidence="1">Single-pass membrane protein</topology>
    </subcellularLocation>
</comment>
<evidence type="ECO:0008006" key="10">
    <source>
        <dbReference type="Google" id="ProtNLM"/>
    </source>
</evidence>
<accession>A0AAW0X6X0</accession>
<dbReference type="InterPro" id="IPR013783">
    <property type="entry name" value="Ig-like_fold"/>
</dbReference>
<dbReference type="Pfam" id="PF08205">
    <property type="entry name" value="C2-set_2"/>
    <property type="match status" value="1"/>
</dbReference>
<comment type="caution">
    <text evidence="8">The sequence shown here is derived from an EMBL/GenBank/DDBJ whole genome shotgun (WGS) entry which is preliminary data.</text>
</comment>
<dbReference type="GO" id="GO:0016020">
    <property type="term" value="C:membrane"/>
    <property type="evidence" value="ECO:0007669"/>
    <property type="project" value="UniProtKB-SubCell"/>
</dbReference>
<organism evidence="8 9">
    <name type="scientific">Cherax quadricarinatus</name>
    <name type="common">Australian red claw crayfish</name>
    <dbReference type="NCBI Taxonomy" id="27406"/>
    <lineage>
        <taxon>Eukaryota</taxon>
        <taxon>Metazoa</taxon>
        <taxon>Ecdysozoa</taxon>
        <taxon>Arthropoda</taxon>
        <taxon>Crustacea</taxon>
        <taxon>Multicrustacea</taxon>
        <taxon>Malacostraca</taxon>
        <taxon>Eumalacostraca</taxon>
        <taxon>Eucarida</taxon>
        <taxon>Decapoda</taxon>
        <taxon>Pleocyemata</taxon>
        <taxon>Astacidea</taxon>
        <taxon>Parastacoidea</taxon>
        <taxon>Parastacidae</taxon>
        <taxon>Cherax</taxon>
    </lineage>
</organism>
<feature type="compositionally biased region" description="Basic and acidic residues" evidence="4">
    <location>
        <begin position="565"/>
        <end position="581"/>
    </location>
</feature>
<dbReference type="InterPro" id="IPR036116">
    <property type="entry name" value="FN3_sf"/>
</dbReference>
<evidence type="ECO:0000313" key="8">
    <source>
        <dbReference type="EMBL" id="KAK8735158.1"/>
    </source>
</evidence>
<dbReference type="PANTHER" id="PTHR23278:SF19">
    <property type="entry name" value="OBSCURIN"/>
    <property type="match status" value="1"/>
</dbReference>
<feature type="region of interest" description="Disordered" evidence="4">
    <location>
        <begin position="496"/>
        <end position="547"/>
    </location>
</feature>
<evidence type="ECO:0000313" key="9">
    <source>
        <dbReference type="Proteomes" id="UP001445076"/>
    </source>
</evidence>
<dbReference type="InterPro" id="IPR003598">
    <property type="entry name" value="Ig_sub2"/>
</dbReference>
<evidence type="ECO:0000256" key="3">
    <source>
        <dbReference type="ARBA" id="ARBA00023157"/>
    </source>
</evidence>
<dbReference type="SUPFAM" id="SSF48726">
    <property type="entry name" value="Immunoglobulin"/>
    <property type="match status" value="3"/>
</dbReference>
<keyword evidence="9" id="KW-1185">Reference proteome</keyword>
<feature type="compositionally biased region" description="Basic and acidic residues" evidence="4">
    <location>
        <begin position="505"/>
        <end position="519"/>
    </location>
</feature>
<evidence type="ECO:0000256" key="1">
    <source>
        <dbReference type="ARBA" id="ARBA00004167"/>
    </source>
</evidence>
<dbReference type="SMART" id="SM00409">
    <property type="entry name" value="IG"/>
    <property type="match status" value="3"/>
</dbReference>
<proteinExistence type="predicted"/>
<dbReference type="AlphaFoldDB" id="A0AAW0X6X0"/>
<feature type="region of interest" description="Disordered" evidence="4">
    <location>
        <begin position="560"/>
        <end position="666"/>
    </location>
</feature>
<gene>
    <name evidence="8" type="ORF">OTU49_005530</name>
</gene>
<feature type="domain" description="Ig-like" evidence="6">
    <location>
        <begin position="196"/>
        <end position="281"/>
    </location>
</feature>